<gene>
    <name evidence="2" type="ORF">BJX63DRAFT_396256</name>
</gene>
<evidence type="ECO:0000256" key="1">
    <source>
        <dbReference type="SAM" id="MobiDB-lite"/>
    </source>
</evidence>
<evidence type="ECO:0000313" key="2">
    <source>
        <dbReference type="EMBL" id="KAL2812646.1"/>
    </source>
</evidence>
<reference evidence="2 3" key="1">
    <citation type="submission" date="2024-07" db="EMBL/GenBank/DDBJ databases">
        <title>Section-level genome sequencing and comparative genomics of Aspergillus sections Usti and Cavernicolus.</title>
        <authorList>
            <consortium name="Lawrence Berkeley National Laboratory"/>
            <person name="Nybo J.L."/>
            <person name="Vesth T.C."/>
            <person name="Theobald S."/>
            <person name="Frisvad J.C."/>
            <person name="Larsen T.O."/>
            <person name="Kjaerboelling I."/>
            <person name="Rothschild-Mancinelli K."/>
            <person name="Lyhne E.K."/>
            <person name="Kogle M.E."/>
            <person name="Barry K."/>
            <person name="Clum A."/>
            <person name="Na H."/>
            <person name="Ledsgaard L."/>
            <person name="Lin J."/>
            <person name="Lipzen A."/>
            <person name="Kuo A."/>
            <person name="Riley R."/>
            <person name="Mondo S."/>
            <person name="Labutti K."/>
            <person name="Haridas S."/>
            <person name="Pangalinan J."/>
            <person name="Salamov A.A."/>
            <person name="Simmons B.A."/>
            <person name="Magnuson J.K."/>
            <person name="Chen J."/>
            <person name="Drula E."/>
            <person name="Henrissat B."/>
            <person name="Wiebenga A."/>
            <person name="Lubbers R.J."/>
            <person name="Gomes A.C."/>
            <person name="Makela M.R."/>
            <person name="Stajich J."/>
            <person name="Grigoriev I.V."/>
            <person name="Mortensen U.H."/>
            <person name="De Vries R.P."/>
            <person name="Baker S.E."/>
            <person name="Andersen M.R."/>
        </authorList>
    </citation>
    <scope>NUCLEOTIDE SEQUENCE [LARGE SCALE GENOMIC DNA]</scope>
    <source>
        <strain evidence="2 3">CBS 588.65</strain>
    </source>
</reference>
<name>A0ABR4HAZ4_9EURO</name>
<comment type="caution">
    <text evidence="2">The sequence shown here is derived from an EMBL/GenBank/DDBJ whole genome shotgun (WGS) entry which is preliminary data.</text>
</comment>
<protein>
    <submittedName>
        <fullName evidence="2">Uncharacterized protein</fullName>
    </submittedName>
</protein>
<evidence type="ECO:0000313" key="3">
    <source>
        <dbReference type="Proteomes" id="UP001610334"/>
    </source>
</evidence>
<accession>A0ABR4HAZ4</accession>
<sequence>MQKSRTSLPRFPNSEYQGENGSERAALNMVRRLGAAAWPDWSLLEESAVWSSAVVIGSVPATYAVCAAVSSP</sequence>
<organism evidence="2 3">
    <name type="scientific">Aspergillus granulosus</name>
    <dbReference type="NCBI Taxonomy" id="176169"/>
    <lineage>
        <taxon>Eukaryota</taxon>
        <taxon>Fungi</taxon>
        <taxon>Dikarya</taxon>
        <taxon>Ascomycota</taxon>
        <taxon>Pezizomycotina</taxon>
        <taxon>Eurotiomycetes</taxon>
        <taxon>Eurotiomycetidae</taxon>
        <taxon>Eurotiales</taxon>
        <taxon>Aspergillaceae</taxon>
        <taxon>Aspergillus</taxon>
        <taxon>Aspergillus subgen. Nidulantes</taxon>
    </lineage>
</organism>
<keyword evidence="3" id="KW-1185">Reference proteome</keyword>
<dbReference type="Proteomes" id="UP001610334">
    <property type="component" value="Unassembled WGS sequence"/>
</dbReference>
<proteinExistence type="predicted"/>
<feature type="region of interest" description="Disordered" evidence="1">
    <location>
        <begin position="1"/>
        <end position="20"/>
    </location>
</feature>
<dbReference type="EMBL" id="JBFXLT010000046">
    <property type="protein sequence ID" value="KAL2812646.1"/>
    <property type="molecule type" value="Genomic_DNA"/>
</dbReference>